<dbReference type="SUPFAM" id="SSF56601">
    <property type="entry name" value="beta-lactamase/transpeptidase-like"/>
    <property type="match status" value="1"/>
</dbReference>
<dbReference type="InterPro" id="IPR012338">
    <property type="entry name" value="Beta-lactam/transpept-like"/>
</dbReference>
<evidence type="ECO:0000259" key="1">
    <source>
        <dbReference type="Pfam" id="PF00905"/>
    </source>
</evidence>
<evidence type="ECO:0000313" key="3">
    <source>
        <dbReference type="EMBL" id="MDA0139792.1"/>
    </source>
</evidence>
<feature type="domain" description="Penicillin binding protein A dimerisation" evidence="2">
    <location>
        <begin position="52"/>
        <end position="116"/>
    </location>
</feature>
<dbReference type="Pfam" id="PF21922">
    <property type="entry name" value="PBP_dimer_2"/>
    <property type="match status" value="1"/>
</dbReference>
<comment type="caution">
    <text evidence="3">The sequence shown here is derived from an EMBL/GenBank/DDBJ whole genome shotgun (WGS) entry which is preliminary data.</text>
</comment>
<dbReference type="Gene3D" id="3.40.710.10">
    <property type="entry name" value="DD-peptidase/beta-lactamase superfamily"/>
    <property type="match status" value="1"/>
</dbReference>
<name>A0ABT4RMJ6_9ACTN</name>
<dbReference type="InterPro" id="IPR001460">
    <property type="entry name" value="PCN-bd_Tpept"/>
</dbReference>
<dbReference type="EMBL" id="JAPCID010000029">
    <property type="protein sequence ID" value="MDA0139792.1"/>
    <property type="molecule type" value="Genomic_DNA"/>
</dbReference>
<proteinExistence type="predicted"/>
<dbReference type="Proteomes" id="UP001147700">
    <property type="component" value="Unassembled WGS sequence"/>
</dbReference>
<dbReference type="PANTHER" id="PTHR30627">
    <property type="entry name" value="PEPTIDOGLYCAN D,D-TRANSPEPTIDASE"/>
    <property type="match status" value="1"/>
</dbReference>
<evidence type="ECO:0000259" key="2">
    <source>
        <dbReference type="Pfam" id="PF21922"/>
    </source>
</evidence>
<gene>
    <name evidence="3" type="ORF">OJ962_19980</name>
</gene>
<protein>
    <submittedName>
        <fullName evidence="3">Penicillin-binding transpeptidase domain-containing protein</fullName>
    </submittedName>
</protein>
<organism evidence="3 4">
    <name type="scientific">Solirubrobacter deserti</name>
    <dbReference type="NCBI Taxonomy" id="2282478"/>
    <lineage>
        <taxon>Bacteria</taxon>
        <taxon>Bacillati</taxon>
        <taxon>Actinomycetota</taxon>
        <taxon>Thermoleophilia</taxon>
        <taxon>Solirubrobacterales</taxon>
        <taxon>Solirubrobacteraceae</taxon>
        <taxon>Solirubrobacter</taxon>
    </lineage>
</organism>
<keyword evidence="4" id="KW-1185">Reference proteome</keyword>
<dbReference type="InterPro" id="IPR054120">
    <property type="entry name" value="PBPA_dimer"/>
</dbReference>
<evidence type="ECO:0000313" key="4">
    <source>
        <dbReference type="Proteomes" id="UP001147700"/>
    </source>
</evidence>
<dbReference type="InterPro" id="IPR050515">
    <property type="entry name" value="Beta-lactam/transpept"/>
</dbReference>
<accession>A0ABT4RMJ6</accession>
<dbReference type="Pfam" id="PF00905">
    <property type="entry name" value="Transpeptidase"/>
    <property type="match status" value="1"/>
</dbReference>
<dbReference type="RefSeq" id="WP_202954578.1">
    <property type="nucleotide sequence ID" value="NZ_JAPCID010000029.1"/>
</dbReference>
<sequence>MNVPIYRLFMVFLLLFAVLIGFTSRWAVFGEQQLRENPKNARVRIEEQRIKRGVIRAANGDVLAGSTRLSGDRYGRRYPTGRLFALPIGFDNVRFGRQGLEAYYNDALVGRKEELTSLVDSLITEPQIGDDLQTTLVPRAQELAYDLLQGHKGAVVALGVRDGSVKVMAGTPSFDPDKPQEAESTFNRATQGLYPPGSTFKTVTATAAIDSGRYQPESRVNGRNGKVISGTPLNNFQQQSYGDITLTEALTNSVNTVWADVGVKLGRERMQEYMDRFGFGEKPPMDYPDTQMFSSGPRDTERNEILPMRSDRVDVGRTAIGQGLLLVTPLQMATVAQTIGNGGVRMEPRLVQRVIDPDGRTVDEPMPEQAERVMSRDSAEKVATMMRSVVREGSGTAAALEGVTVAGKTGTAEINIEQGINDLWFIGFTEDVAVAVIIERERGQGGTVAAPIAKQVLQALGQ</sequence>
<reference evidence="3" key="1">
    <citation type="submission" date="2022-10" db="EMBL/GenBank/DDBJ databases">
        <title>The WGS of Solirubrobacter sp. CPCC 204708.</title>
        <authorList>
            <person name="Jiang Z."/>
        </authorList>
    </citation>
    <scope>NUCLEOTIDE SEQUENCE</scope>
    <source>
        <strain evidence="3">CPCC 204708</strain>
    </source>
</reference>
<feature type="domain" description="Penicillin-binding protein transpeptidase" evidence="1">
    <location>
        <begin position="153"/>
        <end position="458"/>
    </location>
</feature>
<dbReference type="Gene3D" id="3.90.1310.10">
    <property type="entry name" value="Penicillin-binding protein 2a (Domain 2)"/>
    <property type="match status" value="1"/>
</dbReference>
<dbReference type="PANTHER" id="PTHR30627:SF24">
    <property type="entry name" value="PENICILLIN-BINDING PROTEIN 4B"/>
    <property type="match status" value="1"/>
</dbReference>